<keyword evidence="3" id="KW-1185">Reference proteome</keyword>
<feature type="non-terminal residue" evidence="2">
    <location>
        <position position="221"/>
    </location>
</feature>
<dbReference type="EMBL" id="LUTY01000684">
    <property type="protein sequence ID" value="OAD22886.1"/>
    <property type="molecule type" value="Genomic_DNA"/>
</dbReference>
<dbReference type="Pfam" id="PF09820">
    <property type="entry name" value="AAA-ATPase_like"/>
    <property type="match status" value="1"/>
</dbReference>
<evidence type="ECO:0000313" key="2">
    <source>
        <dbReference type="EMBL" id="OAD22886.1"/>
    </source>
</evidence>
<feature type="domain" description="AAA-ATPase-like" evidence="1">
    <location>
        <begin position="5"/>
        <end position="221"/>
    </location>
</feature>
<evidence type="ECO:0000259" key="1">
    <source>
        <dbReference type="Pfam" id="PF09820"/>
    </source>
</evidence>
<name>A0A176S4Q4_9GAMM</name>
<gene>
    <name evidence="2" type="ORF">THIOM_001292</name>
</gene>
<evidence type="ECO:0000313" key="3">
    <source>
        <dbReference type="Proteomes" id="UP000076962"/>
    </source>
</evidence>
<organism evidence="2 3">
    <name type="scientific">Candidatus Thiomargarita nelsonii</name>
    <dbReference type="NCBI Taxonomy" id="1003181"/>
    <lineage>
        <taxon>Bacteria</taxon>
        <taxon>Pseudomonadati</taxon>
        <taxon>Pseudomonadota</taxon>
        <taxon>Gammaproteobacteria</taxon>
        <taxon>Thiotrichales</taxon>
        <taxon>Thiotrichaceae</taxon>
        <taxon>Thiomargarita</taxon>
    </lineage>
</organism>
<sequence>MLEFPYSVCDFYTLITEDYFYVDRTNHIRLIEKAGKQLLFLRPRRFGKTLLLSMLENYYDVAKADEFERLFGHLAIGQNPTPKHNQYLVMTWDFSAVSPQDDAHQIEQTLHRYVNSCIQDFADYYQALLPSEIRIEPVDAIDSFLSLLRVVRQTPYRLYLLIDEYDNFANEMMMGSQELSKSRYDTLLSGEGLLKTVFKTVKSASAGRGLDRVFISGISPV</sequence>
<dbReference type="Proteomes" id="UP000076962">
    <property type="component" value="Unassembled WGS sequence"/>
</dbReference>
<dbReference type="AlphaFoldDB" id="A0A176S4Q4"/>
<dbReference type="PANTHER" id="PTHR34825">
    <property type="entry name" value="CONSERVED PROTEIN, WITH A WEAK D-GALACTARATE DEHYDRATASE/ALTRONATE HYDROLASE DOMAIN"/>
    <property type="match status" value="1"/>
</dbReference>
<comment type="caution">
    <text evidence="2">The sequence shown here is derived from an EMBL/GenBank/DDBJ whole genome shotgun (WGS) entry which is preliminary data.</text>
</comment>
<dbReference type="InterPro" id="IPR027417">
    <property type="entry name" value="P-loop_NTPase"/>
</dbReference>
<protein>
    <recommendedName>
        <fullName evidence="1">AAA-ATPase-like domain-containing protein</fullName>
    </recommendedName>
</protein>
<dbReference type="InterPro" id="IPR018631">
    <property type="entry name" value="AAA-ATPase-like_dom"/>
</dbReference>
<dbReference type="PANTHER" id="PTHR34825:SF2">
    <property type="entry name" value="AAA-ATPASE-LIKE DOMAIN-CONTAINING PROTEIN"/>
    <property type="match status" value="1"/>
</dbReference>
<accession>A0A176S4Q4</accession>
<proteinExistence type="predicted"/>
<reference evidence="2 3" key="1">
    <citation type="submission" date="2016-05" db="EMBL/GenBank/DDBJ databases">
        <title>Single-cell genome of chain-forming Candidatus Thiomargarita nelsonii and comparison to other large sulfur-oxidizing bacteria.</title>
        <authorList>
            <person name="Winkel M."/>
            <person name="Salman V."/>
            <person name="Woyke T."/>
            <person name="Schulz-Vogt H."/>
            <person name="Richter M."/>
            <person name="Flood B."/>
            <person name="Bailey J."/>
            <person name="Amann R."/>
            <person name="Mussmann M."/>
        </authorList>
    </citation>
    <scope>NUCLEOTIDE SEQUENCE [LARGE SCALE GENOMIC DNA]</scope>
    <source>
        <strain evidence="2 3">THI036</strain>
    </source>
</reference>
<dbReference type="Gene3D" id="3.40.50.300">
    <property type="entry name" value="P-loop containing nucleotide triphosphate hydrolases"/>
    <property type="match status" value="1"/>
</dbReference>